<keyword evidence="10" id="KW-1185">Reference proteome</keyword>
<dbReference type="InterPro" id="IPR007867">
    <property type="entry name" value="GMC_OxRtase_C"/>
</dbReference>
<dbReference type="PANTHER" id="PTHR42784:SF1">
    <property type="entry name" value="PYRANOSE 2-OXIDASE"/>
    <property type="match status" value="1"/>
</dbReference>
<sequence length="577" mass="63724">MATEMDKVDVVIVGSGWAGGIVAAELSKEGYRVVGLERGKDQKMEDFIGAKDELRYSSRHGMFQDLTKETITTRNTENEDALPIRSNSTNSINGTDTGGSGVHWDGATYRWWPYDFEAYSKTVEQYGEDKIPEGMTLQDWGITYNELEPYYDKFEKTAGVSGEEDPLRPGRSDEYPNPPMRGSQVTSLFKQAANELNYHPYHMPSANMSQQYENPDGETINACVYCSFCGMYGCDFGAKADPIVTVLSTAQKTGNYELRNNAYVTRVLHNEDKATGVLYVDTQTGEEYEQPADLVVLAGFTFANTRLLLLSEIGEPYNPDTGDGVIGKNLTGHFGFYGVSGFFNDKKFNLYAGAGALGATLSDFTVEQLDHNELDFLHGFEPRVVQSGSTPIGSNGVPGDTPTWGEEFKEKSLYYTNRNFGINIQVGNLPWAHNYMDLDPNYTDFIGDPLLRITCSFSDQDRNIARYSVEKSKEIMEQMGADIIEGSEITDETEFNETTLTSHTAGGAIMGDDPQTSAVNNYSQMWDMENLFVVGASSFSTFSSSNPTGTVGAVAYRAAEGMIKFLKEDGGILVEKN</sequence>
<comment type="similarity">
    <text evidence="2">Belongs to the GMC oxidoreductase family.</text>
</comment>
<dbReference type="GO" id="GO:0016614">
    <property type="term" value="F:oxidoreductase activity, acting on CH-OH group of donors"/>
    <property type="evidence" value="ECO:0007669"/>
    <property type="project" value="InterPro"/>
</dbReference>
<dbReference type="PANTHER" id="PTHR42784">
    <property type="entry name" value="PYRANOSE 2-OXIDASE"/>
    <property type="match status" value="1"/>
</dbReference>
<gene>
    <name evidence="9" type="ORF">DT065_14025</name>
</gene>
<evidence type="ECO:0000256" key="6">
    <source>
        <dbReference type="SAM" id="MobiDB-lite"/>
    </source>
</evidence>
<keyword evidence="5" id="KW-0560">Oxidoreductase</keyword>
<dbReference type="KEGG" id="rue:DT065_14025"/>
<reference evidence="9 10" key="1">
    <citation type="journal article" date="2018" name="J. Microbiol.">
        <title>Salicibibacter kimchii gen. nov., sp. nov., a moderately halophilic and alkalitolerant bacterium in the family Bacillaceae, isolated from kimchi.</title>
        <authorList>
            <person name="Jang J.Y."/>
            <person name="Oh Y.J."/>
            <person name="Lim S.K."/>
            <person name="Park H.K."/>
            <person name="Lee C."/>
            <person name="Kim J.Y."/>
            <person name="Lee M.A."/>
            <person name="Choi H.J."/>
        </authorList>
    </citation>
    <scope>NUCLEOTIDE SEQUENCE [LARGE SCALE GENOMIC DNA]</scope>
    <source>
        <strain evidence="9 10">NKC1-1</strain>
    </source>
</reference>
<dbReference type="AlphaFoldDB" id="A0A345C1C3"/>
<dbReference type="InterPro" id="IPR051473">
    <property type="entry name" value="P2Ox-like"/>
</dbReference>
<evidence type="ECO:0000256" key="4">
    <source>
        <dbReference type="ARBA" id="ARBA00022827"/>
    </source>
</evidence>
<dbReference type="Pfam" id="PF05199">
    <property type="entry name" value="GMC_oxred_C"/>
    <property type="match status" value="1"/>
</dbReference>
<evidence type="ECO:0000259" key="7">
    <source>
        <dbReference type="Pfam" id="PF00732"/>
    </source>
</evidence>
<evidence type="ECO:0000256" key="5">
    <source>
        <dbReference type="ARBA" id="ARBA00023002"/>
    </source>
</evidence>
<comment type="cofactor">
    <cofactor evidence="1">
        <name>FAD</name>
        <dbReference type="ChEBI" id="CHEBI:57692"/>
    </cofactor>
</comment>
<dbReference type="SUPFAM" id="SSF51905">
    <property type="entry name" value="FAD/NAD(P)-binding domain"/>
    <property type="match status" value="1"/>
</dbReference>
<organism evidence="9 10">
    <name type="scientific">Salicibibacter kimchii</name>
    <dbReference type="NCBI Taxonomy" id="2099786"/>
    <lineage>
        <taxon>Bacteria</taxon>
        <taxon>Bacillati</taxon>
        <taxon>Bacillota</taxon>
        <taxon>Bacilli</taxon>
        <taxon>Bacillales</taxon>
        <taxon>Bacillaceae</taxon>
        <taxon>Salicibibacter</taxon>
    </lineage>
</organism>
<evidence type="ECO:0000256" key="3">
    <source>
        <dbReference type="ARBA" id="ARBA00022630"/>
    </source>
</evidence>
<dbReference type="Gene3D" id="3.50.50.60">
    <property type="entry name" value="FAD/NAD(P)-binding domain"/>
    <property type="match status" value="2"/>
</dbReference>
<accession>A0A345C1C3</accession>
<evidence type="ECO:0000256" key="2">
    <source>
        <dbReference type="ARBA" id="ARBA00010790"/>
    </source>
</evidence>
<evidence type="ECO:0000256" key="1">
    <source>
        <dbReference type="ARBA" id="ARBA00001974"/>
    </source>
</evidence>
<feature type="compositionally biased region" description="Basic and acidic residues" evidence="6">
    <location>
        <begin position="165"/>
        <end position="174"/>
    </location>
</feature>
<dbReference type="Pfam" id="PF00732">
    <property type="entry name" value="GMC_oxred_N"/>
    <property type="match status" value="1"/>
</dbReference>
<feature type="domain" description="Glucose-methanol-choline oxidoreductase C-terminal" evidence="8">
    <location>
        <begin position="432"/>
        <end position="555"/>
    </location>
</feature>
<keyword evidence="4" id="KW-0274">FAD</keyword>
<dbReference type="SUPFAM" id="SSF54373">
    <property type="entry name" value="FAD-linked reductases, C-terminal domain"/>
    <property type="match status" value="1"/>
</dbReference>
<dbReference type="EMBL" id="CP031092">
    <property type="protein sequence ID" value="AXF57004.1"/>
    <property type="molecule type" value="Genomic_DNA"/>
</dbReference>
<evidence type="ECO:0000313" key="9">
    <source>
        <dbReference type="EMBL" id="AXF57004.1"/>
    </source>
</evidence>
<dbReference type="Proteomes" id="UP000252100">
    <property type="component" value="Chromosome"/>
</dbReference>
<dbReference type="InterPro" id="IPR036188">
    <property type="entry name" value="FAD/NAD-bd_sf"/>
</dbReference>
<dbReference type="RefSeq" id="WP_114374433.1">
    <property type="nucleotide sequence ID" value="NZ_CP031092.1"/>
</dbReference>
<proteinExistence type="inferred from homology"/>
<protein>
    <submittedName>
        <fullName evidence="9">GMC family oxidoreductase</fullName>
    </submittedName>
</protein>
<feature type="domain" description="Glucose-methanol-choline oxidoreductase N-terminal" evidence="7">
    <location>
        <begin position="218"/>
        <end position="333"/>
    </location>
</feature>
<dbReference type="InterPro" id="IPR000172">
    <property type="entry name" value="GMC_OxRdtase_N"/>
</dbReference>
<dbReference type="OrthoDB" id="9787779at2"/>
<name>A0A345C1C3_9BACI</name>
<feature type="region of interest" description="Disordered" evidence="6">
    <location>
        <begin position="157"/>
        <end position="179"/>
    </location>
</feature>
<evidence type="ECO:0000313" key="10">
    <source>
        <dbReference type="Proteomes" id="UP000252100"/>
    </source>
</evidence>
<keyword evidence="3" id="KW-0285">Flavoprotein</keyword>
<dbReference type="GO" id="GO:0050660">
    <property type="term" value="F:flavin adenine dinucleotide binding"/>
    <property type="evidence" value="ECO:0007669"/>
    <property type="project" value="InterPro"/>
</dbReference>
<evidence type="ECO:0000259" key="8">
    <source>
        <dbReference type="Pfam" id="PF05199"/>
    </source>
</evidence>